<feature type="region of interest" description="Disordered" evidence="1">
    <location>
        <begin position="208"/>
        <end position="232"/>
    </location>
</feature>
<reference evidence="2" key="2">
    <citation type="submission" date="2020-11" db="EMBL/GenBank/DDBJ databases">
        <authorList>
            <person name="McCartney M.A."/>
            <person name="Auch B."/>
            <person name="Kono T."/>
            <person name="Mallez S."/>
            <person name="Becker A."/>
            <person name="Gohl D.M."/>
            <person name="Silverstein K.A.T."/>
            <person name="Koren S."/>
            <person name="Bechman K.B."/>
            <person name="Herman A."/>
            <person name="Abrahante J.E."/>
            <person name="Garbe J."/>
        </authorList>
    </citation>
    <scope>NUCLEOTIDE SEQUENCE</scope>
    <source>
        <strain evidence="2">Duluth1</strain>
        <tissue evidence="2">Whole animal</tissue>
    </source>
</reference>
<accession>A0A9D4NKP4</accession>
<dbReference type="EMBL" id="JAIWYP010000001">
    <property type="protein sequence ID" value="KAH3896036.1"/>
    <property type="molecule type" value="Genomic_DNA"/>
</dbReference>
<feature type="compositionally biased region" description="Low complexity" evidence="1">
    <location>
        <begin position="211"/>
        <end position="229"/>
    </location>
</feature>
<organism evidence="2 3">
    <name type="scientific">Dreissena polymorpha</name>
    <name type="common">Zebra mussel</name>
    <name type="synonym">Mytilus polymorpha</name>
    <dbReference type="NCBI Taxonomy" id="45954"/>
    <lineage>
        <taxon>Eukaryota</taxon>
        <taxon>Metazoa</taxon>
        <taxon>Spiralia</taxon>
        <taxon>Lophotrochozoa</taxon>
        <taxon>Mollusca</taxon>
        <taxon>Bivalvia</taxon>
        <taxon>Autobranchia</taxon>
        <taxon>Heteroconchia</taxon>
        <taxon>Euheterodonta</taxon>
        <taxon>Imparidentia</taxon>
        <taxon>Neoheterodontei</taxon>
        <taxon>Myida</taxon>
        <taxon>Dreissenoidea</taxon>
        <taxon>Dreissenidae</taxon>
        <taxon>Dreissena</taxon>
    </lineage>
</organism>
<keyword evidence="3" id="KW-1185">Reference proteome</keyword>
<evidence type="ECO:0000313" key="3">
    <source>
        <dbReference type="Proteomes" id="UP000828390"/>
    </source>
</evidence>
<dbReference type="Proteomes" id="UP000828390">
    <property type="component" value="Unassembled WGS sequence"/>
</dbReference>
<proteinExistence type="predicted"/>
<evidence type="ECO:0000313" key="2">
    <source>
        <dbReference type="EMBL" id="KAH3896036.1"/>
    </source>
</evidence>
<evidence type="ECO:0000256" key="1">
    <source>
        <dbReference type="SAM" id="MobiDB-lite"/>
    </source>
</evidence>
<gene>
    <name evidence="2" type="ORF">DPMN_020207</name>
</gene>
<dbReference type="AlphaFoldDB" id="A0A9D4NKP4"/>
<sequence length="258" mass="27466">MPCPFESDMVLILCRSTGIRDAQEEKDTSSINGTTTCRSSARFPGLYQLLSRSLHPPRSGLIPCTGCFPVAAVQVPTLYAVKVPHSTAVQVSAAAALSSDNHLVDGPTDRPTYRQTDMSKAIYPLFFEGGHKNWGGGWGWGDRGIGRGYNRGGGERGGGGGNNMGWVRGGYNVGYRSSIFFLKVKGLSFSITKEGGCGGVGVGTGDGLGKIGANQPNNQPTNQQTNQQTGQKHYVPHYYSIIRKPPGGRTDRPTDGPT</sequence>
<comment type="caution">
    <text evidence="2">The sequence shown here is derived from an EMBL/GenBank/DDBJ whole genome shotgun (WGS) entry which is preliminary data.</text>
</comment>
<name>A0A9D4NKP4_DREPO</name>
<protein>
    <submittedName>
        <fullName evidence="2">Uncharacterized protein</fullName>
    </submittedName>
</protein>
<reference evidence="2" key="1">
    <citation type="journal article" date="2019" name="bioRxiv">
        <title>The Genome of the Zebra Mussel, Dreissena polymorpha: A Resource for Invasive Species Research.</title>
        <authorList>
            <person name="McCartney M.A."/>
            <person name="Auch B."/>
            <person name="Kono T."/>
            <person name="Mallez S."/>
            <person name="Zhang Y."/>
            <person name="Obille A."/>
            <person name="Becker A."/>
            <person name="Abrahante J.E."/>
            <person name="Garbe J."/>
            <person name="Badalamenti J.P."/>
            <person name="Herman A."/>
            <person name="Mangelson H."/>
            <person name="Liachko I."/>
            <person name="Sullivan S."/>
            <person name="Sone E.D."/>
            <person name="Koren S."/>
            <person name="Silverstein K.A.T."/>
            <person name="Beckman K.B."/>
            <person name="Gohl D.M."/>
        </authorList>
    </citation>
    <scope>NUCLEOTIDE SEQUENCE</scope>
    <source>
        <strain evidence="2">Duluth1</strain>
        <tissue evidence="2">Whole animal</tissue>
    </source>
</reference>